<dbReference type="InterPro" id="IPR003598">
    <property type="entry name" value="Ig_sub2"/>
</dbReference>
<dbReference type="PANTHER" id="PTHR47633">
    <property type="entry name" value="IMMUNOGLOBULIN"/>
    <property type="match status" value="1"/>
</dbReference>
<feature type="domain" description="Ig-like" evidence="3">
    <location>
        <begin position="236"/>
        <end position="326"/>
    </location>
</feature>
<name>A0A670HYR0_PODMU</name>
<evidence type="ECO:0000256" key="1">
    <source>
        <dbReference type="ARBA" id="ARBA00023319"/>
    </source>
</evidence>
<keyword evidence="2" id="KW-0472">Membrane</keyword>
<dbReference type="Ensembl" id="ENSPMRT00000005068.1">
    <property type="protein sequence ID" value="ENSPMRP00000004756.1"/>
    <property type="gene ID" value="ENSPMRG00000003260.1"/>
</dbReference>
<dbReference type="InterPro" id="IPR036179">
    <property type="entry name" value="Ig-like_dom_sf"/>
</dbReference>
<dbReference type="InterPro" id="IPR013098">
    <property type="entry name" value="Ig_I-set"/>
</dbReference>
<dbReference type="AlphaFoldDB" id="A0A670HYR0"/>
<reference evidence="4" key="3">
    <citation type="submission" date="2025-09" db="UniProtKB">
        <authorList>
            <consortium name="Ensembl"/>
        </authorList>
    </citation>
    <scope>IDENTIFICATION</scope>
</reference>
<reference evidence="4" key="2">
    <citation type="submission" date="2025-08" db="UniProtKB">
        <authorList>
            <consortium name="Ensembl"/>
        </authorList>
    </citation>
    <scope>IDENTIFICATION</scope>
</reference>
<evidence type="ECO:0000256" key="2">
    <source>
        <dbReference type="SAM" id="Phobius"/>
    </source>
</evidence>
<keyword evidence="2" id="KW-1133">Transmembrane helix</keyword>
<evidence type="ECO:0000313" key="5">
    <source>
        <dbReference type="Proteomes" id="UP000472272"/>
    </source>
</evidence>
<dbReference type="GO" id="GO:0003007">
    <property type="term" value="P:heart morphogenesis"/>
    <property type="evidence" value="ECO:0007669"/>
    <property type="project" value="UniProtKB-ARBA"/>
</dbReference>
<feature type="domain" description="Ig-like" evidence="3">
    <location>
        <begin position="27"/>
        <end position="116"/>
    </location>
</feature>
<dbReference type="FunFam" id="2.60.40.10:FF:000107">
    <property type="entry name" value="Myosin, light chain kinase a"/>
    <property type="match status" value="1"/>
</dbReference>
<feature type="transmembrane region" description="Helical" evidence="2">
    <location>
        <begin position="6"/>
        <end position="25"/>
    </location>
</feature>
<dbReference type="InterPro" id="IPR007110">
    <property type="entry name" value="Ig-like_dom"/>
</dbReference>
<dbReference type="InterPro" id="IPR013783">
    <property type="entry name" value="Ig-like_fold"/>
</dbReference>
<evidence type="ECO:0000259" key="3">
    <source>
        <dbReference type="PROSITE" id="PS50835"/>
    </source>
</evidence>
<feature type="domain" description="Ig-like" evidence="3">
    <location>
        <begin position="123"/>
        <end position="196"/>
    </location>
</feature>
<protein>
    <recommendedName>
        <fullName evidence="3">Ig-like domain-containing protein</fullName>
    </recommendedName>
</protein>
<organism evidence="4 5">
    <name type="scientific">Podarcis muralis</name>
    <name type="common">Wall lizard</name>
    <name type="synonym">Lacerta muralis</name>
    <dbReference type="NCBI Taxonomy" id="64176"/>
    <lineage>
        <taxon>Eukaryota</taxon>
        <taxon>Metazoa</taxon>
        <taxon>Chordata</taxon>
        <taxon>Craniata</taxon>
        <taxon>Vertebrata</taxon>
        <taxon>Euteleostomi</taxon>
        <taxon>Lepidosauria</taxon>
        <taxon>Squamata</taxon>
        <taxon>Bifurcata</taxon>
        <taxon>Unidentata</taxon>
        <taxon>Episquamata</taxon>
        <taxon>Laterata</taxon>
        <taxon>Lacertibaenia</taxon>
        <taxon>Lacertidae</taxon>
        <taxon>Podarcis</taxon>
    </lineage>
</organism>
<evidence type="ECO:0000313" key="4">
    <source>
        <dbReference type="Ensembl" id="ENSPMRP00000004756.1"/>
    </source>
</evidence>
<dbReference type="SUPFAM" id="SSF48726">
    <property type="entry name" value="Immunoglobulin"/>
    <property type="match status" value="3"/>
</dbReference>
<dbReference type="Pfam" id="PF07679">
    <property type="entry name" value="I-set"/>
    <property type="match status" value="3"/>
</dbReference>
<dbReference type="Gene3D" id="2.60.40.10">
    <property type="entry name" value="Immunoglobulins"/>
    <property type="match status" value="3"/>
</dbReference>
<dbReference type="SMART" id="SM00409">
    <property type="entry name" value="IG"/>
    <property type="match status" value="3"/>
</dbReference>
<sequence length="328" mass="35745">PSTFQVSLGSFLFLICPSLLSFLLLKPAVFVKKLSDFSVEHGKSIILESTFSGTPPLAVTWKKNGLNITQSPKCNITTTEKSGILEILNSSTEDEGEYICEVANDAGEDVCHALVSIIGVTIGEPATLQCQVAGTPEIKVSWYKGDTKLRSTQAYKMHFKNNVASLAFSRVENADIGEYTCKAENSAGNREHGSVYFYWNSPHVQGILAQVFFLVFLHGPLSYPAIYFFADVKLPPSFTRKLKDVQETLGSPIAFDCRIVGSEPLEVSWSKDGVQLRDDDNIQTTFLSNIATLQILQTSMAHAGQYTCTAHNALGTASSSAKLLLTGL</sequence>
<dbReference type="GO" id="GO:0055013">
    <property type="term" value="P:cardiac muscle cell development"/>
    <property type="evidence" value="ECO:0007669"/>
    <property type="project" value="UniProtKB-ARBA"/>
</dbReference>
<dbReference type="FunFam" id="2.60.40.10:FF:000022">
    <property type="entry name" value="Cardiac titin"/>
    <property type="match status" value="2"/>
</dbReference>
<dbReference type="GeneTree" id="ENSGT01110000267173"/>
<dbReference type="InterPro" id="IPR003599">
    <property type="entry name" value="Ig_sub"/>
</dbReference>
<dbReference type="SMART" id="SM00408">
    <property type="entry name" value="IGc2"/>
    <property type="match status" value="3"/>
</dbReference>
<dbReference type="CDD" id="cd00096">
    <property type="entry name" value="Ig"/>
    <property type="match status" value="1"/>
</dbReference>
<proteinExistence type="predicted"/>
<dbReference type="PANTHER" id="PTHR47633:SF4">
    <property type="entry name" value="MYOPALLADIN ISOFORM X1"/>
    <property type="match status" value="1"/>
</dbReference>
<dbReference type="Proteomes" id="UP000472272">
    <property type="component" value="Chromosome 1"/>
</dbReference>
<keyword evidence="5" id="KW-1185">Reference proteome</keyword>
<reference evidence="4 5" key="1">
    <citation type="journal article" date="2019" name="Proc. Natl. Acad. Sci. U.S.A.">
        <title>Regulatory changes in pterin and carotenoid genes underlie balanced color polymorphisms in the wall lizard.</title>
        <authorList>
            <person name="Andrade P."/>
            <person name="Pinho C."/>
            <person name="Perez I de Lanuza G."/>
            <person name="Afonso S."/>
            <person name="Brejcha J."/>
            <person name="Rubin C.J."/>
            <person name="Wallerman O."/>
            <person name="Pereira P."/>
            <person name="Sabatino S.J."/>
            <person name="Bellati A."/>
            <person name="Pellitteri-Rosa D."/>
            <person name="Bosakova Z."/>
            <person name="Bunikis I."/>
            <person name="Carretero M.A."/>
            <person name="Feiner N."/>
            <person name="Marsik P."/>
            <person name="Pauperio F."/>
            <person name="Salvi D."/>
            <person name="Soler L."/>
            <person name="While G.M."/>
            <person name="Uller T."/>
            <person name="Font E."/>
            <person name="Andersson L."/>
            <person name="Carneiro M."/>
        </authorList>
    </citation>
    <scope>NUCLEOTIDE SEQUENCE</scope>
</reference>
<keyword evidence="1" id="KW-0393">Immunoglobulin domain</keyword>
<keyword evidence="2" id="KW-0812">Transmembrane</keyword>
<dbReference type="PROSITE" id="PS50835">
    <property type="entry name" value="IG_LIKE"/>
    <property type="match status" value="3"/>
</dbReference>
<accession>A0A670HYR0</accession>